<dbReference type="CDD" id="cd15482">
    <property type="entry name" value="Sialidase_non-viral"/>
    <property type="match status" value="2"/>
</dbReference>
<evidence type="ECO:0000256" key="2">
    <source>
        <dbReference type="SAM" id="SignalP"/>
    </source>
</evidence>
<feature type="signal peptide" evidence="2">
    <location>
        <begin position="1"/>
        <end position="25"/>
    </location>
</feature>
<dbReference type="Gene3D" id="2.130.10.10">
    <property type="entry name" value="YVTN repeat-like/Quinoprotein amine dehydrogenase"/>
    <property type="match status" value="2"/>
</dbReference>
<dbReference type="InterPro" id="IPR052025">
    <property type="entry name" value="Xyloglucanase_GH74"/>
</dbReference>
<dbReference type="InterPro" id="IPR015943">
    <property type="entry name" value="WD40/YVTN_repeat-like_dom_sf"/>
</dbReference>
<protein>
    <submittedName>
        <fullName evidence="3">Exo-alpha-sialidase</fullName>
    </submittedName>
</protein>
<organism evidence="3">
    <name type="scientific">Vitiosangium cumulatum</name>
    <dbReference type="NCBI Taxonomy" id="1867796"/>
    <lineage>
        <taxon>Bacteria</taxon>
        <taxon>Pseudomonadati</taxon>
        <taxon>Myxococcota</taxon>
        <taxon>Myxococcia</taxon>
        <taxon>Myxococcales</taxon>
        <taxon>Cystobacterineae</taxon>
        <taxon>Archangiaceae</taxon>
        <taxon>Vitiosangium</taxon>
    </lineage>
</organism>
<dbReference type="PANTHER" id="PTHR43739:SF5">
    <property type="entry name" value="EXO-ALPHA-SIALIDASE"/>
    <property type="match status" value="1"/>
</dbReference>
<keyword evidence="2" id="KW-0732">Signal</keyword>
<accession>A0A7D5BEI9</accession>
<feature type="region of interest" description="Disordered" evidence="1">
    <location>
        <begin position="388"/>
        <end position="430"/>
    </location>
</feature>
<dbReference type="SUPFAM" id="SSF110296">
    <property type="entry name" value="Oligoxyloglucan reducing end-specific cellobiohydrolase"/>
    <property type="match status" value="1"/>
</dbReference>
<evidence type="ECO:0000256" key="1">
    <source>
        <dbReference type="SAM" id="MobiDB-lite"/>
    </source>
</evidence>
<dbReference type="AlphaFoldDB" id="A0A7D5BEI9"/>
<name>A0A7D5BEI9_9BACT</name>
<evidence type="ECO:0000313" key="3">
    <source>
        <dbReference type="EMBL" id="QKW93775.1"/>
    </source>
</evidence>
<reference evidence="3" key="1">
    <citation type="journal article" date="2020" name="Molecules">
        <title>2-Hydroxysorangiadenosine: Structure and Biosynthesis of a Myxobacterial Sesquiterpene-Nucleoside.</title>
        <authorList>
            <person name="Okoth D.A."/>
            <person name="Hug J.J."/>
            <person name="Garcia R."/>
            <person name="Sproer C."/>
            <person name="Overmann J."/>
            <person name="Muller R."/>
        </authorList>
    </citation>
    <scope>NUCLEOTIDE SEQUENCE</scope>
    <source>
        <strain evidence="3">MCy10943</strain>
    </source>
</reference>
<proteinExistence type="predicted"/>
<feature type="chain" id="PRO_5027797811" evidence="2">
    <location>
        <begin position="26"/>
        <end position="458"/>
    </location>
</feature>
<dbReference type="EMBL" id="MT520815">
    <property type="protein sequence ID" value="QKW93775.1"/>
    <property type="molecule type" value="Genomic_DNA"/>
</dbReference>
<sequence length="458" mass="49879">MKLLNSLCRGWMLAPLVLLAPPALAHLGFPDTTSVAIRREHPEDMFLGATFGAVISHDSGKTWSWICPEAMEYGGWRPETFLWQSDGTLLAVTGAAMIRSRDGGCTWQVHPYFKSQGLWPMGLAAPDSTPSRLWVSTGRAASPNGLFRSDDGGETFTPTSLQSNTSDVRDNAVFTAVKVAPSDTRRIYVSGATPAGLRIYRSDDEGVTWKEIPQDFPEFSNPRPYDLFVLRVADNDPDHLWARVSWQGWTYIMESKDGGHTFQSVFHPENDPPHDGTTDPFIGIETSADGKTLWVATAIRLFRVREGDTVATQLPLPDGNACAERKGDLLYVCGASRVHDWALATTTDEGATYTPLFNLPDTKPPACPAGTPVHDICRNFWPQFAPTIEADPTLPEEPEPDAGTPDAGTPDAGAPEQPPPPPKKSGCSAAGGLVPAAAFLVLTTLRRSRRLNLEKHHP</sequence>
<dbReference type="GO" id="GO:0010411">
    <property type="term" value="P:xyloglucan metabolic process"/>
    <property type="evidence" value="ECO:0007669"/>
    <property type="project" value="TreeGrafter"/>
</dbReference>
<dbReference type="PANTHER" id="PTHR43739">
    <property type="entry name" value="XYLOGLUCANASE (EUROFUNG)"/>
    <property type="match status" value="1"/>
</dbReference>